<evidence type="ECO:0008006" key="3">
    <source>
        <dbReference type="Google" id="ProtNLM"/>
    </source>
</evidence>
<keyword evidence="2" id="KW-1185">Reference proteome</keyword>
<dbReference type="InterPro" id="IPR036162">
    <property type="entry name" value="Resolvase-like_N_sf"/>
</dbReference>
<protein>
    <recommendedName>
        <fullName evidence="3">Resolvase/invertase-type recombinase catalytic domain-containing protein</fullName>
    </recommendedName>
</protein>
<organism evidence="1 2">
    <name type="scientific">Paenibacillus turicensis</name>
    <dbReference type="NCBI Taxonomy" id="160487"/>
    <lineage>
        <taxon>Bacteria</taxon>
        <taxon>Bacillati</taxon>
        <taxon>Bacillota</taxon>
        <taxon>Bacilli</taxon>
        <taxon>Bacillales</taxon>
        <taxon>Paenibacillaceae</taxon>
        <taxon>Paenibacillus</taxon>
    </lineage>
</organism>
<dbReference type="EMBL" id="JAGGKG010000014">
    <property type="protein sequence ID" value="MBP1906313.1"/>
    <property type="molecule type" value="Genomic_DNA"/>
</dbReference>
<name>A0ABS4FVD3_9BACL</name>
<evidence type="ECO:0000313" key="2">
    <source>
        <dbReference type="Proteomes" id="UP001519272"/>
    </source>
</evidence>
<dbReference type="SUPFAM" id="SSF53041">
    <property type="entry name" value="Resolvase-like"/>
    <property type="match status" value="1"/>
</dbReference>
<reference evidence="1 2" key="1">
    <citation type="submission" date="2021-03" db="EMBL/GenBank/DDBJ databases">
        <title>Genomic Encyclopedia of Type Strains, Phase IV (KMG-IV): sequencing the most valuable type-strain genomes for metagenomic binning, comparative biology and taxonomic classification.</title>
        <authorList>
            <person name="Goeker M."/>
        </authorList>
    </citation>
    <scope>NUCLEOTIDE SEQUENCE [LARGE SCALE GENOMIC DNA]</scope>
    <source>
        <strain evidence="1 2">DSM 14349</strain>
    </source>
</reference>
<evidence type="ECO:0000313" key="1">
    <source>
        <dbReference type="EMBL" id="MBP1906313.1"/>
    </source>
</evidence>
<dbReference type="RefSeq" id="WP_210089908.1">
    <property type="nucleotide sequence ID" value="NZ_JAGGKG010000014.1"/>
</dbReference>
<proteinExistence type="predicted"/>
<gene>
    <name evidence="1" type="ORF">J2Z32_002962</name>
</gene>
<accession>A0ABS4FVD3</accession>
<dbReference type="Proteomes" id="UP001519272">
    <property type="component" value="Unassembled WGS sequence"/>
</dbReference>
<sequence length="111" mass="12851">MNMTNLSVAFYIRGETPRTINKQYLTLQQFCHDYQVPFEDVIVLKDVTKSDAPRPNLQTIMDGSVKIDVLVMQSYHILHIHHDQFIYISEMLSKLDISLLLLNEQEVGDAL</sequence>
<comment type="caution">
    <text evidence="1">The sequence shown here is derived from an EMBL/GenBank/DDBJ whole genome shotgun (WGS) entry which is preliminary data.</text>
</comment>